<accession>A0A445A386</accession>
<protein>
    <submittedName>
        <fullName evidence="2">Uncharacterized protein</fullName>
    </submittedName>
</protein>
<comment type="caution">
    <text evidence="2">The sequence shown here is derived from an EMBL/GenBank/DDBJ whole genome shotgun (WGS) entry which is preliminary data.</text>
</comment>
<name>A0A445A386_ARAHY</name>
<feature type="compositionally biased region" description="Polar residues" evidence="1">
    <location>
        <begin position="18"/>
        <end position="33"/>
    </location>
</feature>
<evidence type="ECO:0000313" key="3">
    <source>
        <dbReference type="Proteomes" id="UP000289738"/>
    </source>
</evidence>
<reference evidence="2 3" key="1">
    <citation type="submission" date="2019-01" db="EMBL/GenBank/DDBJ databases">
        <title>Sequencing of cultivated peanut Arachis hypogaea provides insights into genome evolution and oil improvement.</title>
        <authorList>
            <person name="Chen X."/>
        </authorList>
    </citation>
    <scope>NUCLEOTIDE SEQUENCE [LARGE SCALE GENOMIC DNA]</scope>
    <source>
        <strain evidence="3">cv. Fuhuasheng</strain>
        <tissue evidence="2">Leaves</tissue>
    </source>
</reference>
<sequence length="218" mass="24203">MKREEDNLPRQGNEPAPMSSNDSSEISNGTTATTTSPHVLWRMLVVTGAGGEDAGGCKGEGDAERESACTQSRLYQDHSKLDSSIMATHIEPMITIDSSIKSNFNYTPTYRKAWLGKQHALEKNYNNWGSCYQELPVWLGALCKVDKGARVEFEVVETYNGNEVIPNVCLFLCFGLLAQKLLKHAVEDTAEVHVDGDGHGSKNWFRRKPIPFAVRLNI</sequence>
<feature type="region of interest" description="Disordered" evidence="1">
    <location>
        <begin position="1"/>
        <end position="33"/>
    </location>
</feature>
<dbReference type="AlphaFoldDB" id="A0A445A386"/>
<evidence type="ECO:0000256" key="1">
    <source>
        <dbReference type="SAM" id="MobiDB-lite"/>
    </source>
</evidence>
<gene>
    <name evidence="2" type="ORF">Ahy_B03g066061</name>
</gene>
<keyword evidence="3" id="KW-1185">Reference proteome</keyword>
<dbReference type="EMBL" id="SDMP01000013">
    <property type="protein sequence ID" value="RYR20822.1"/>
    <property type="molecule type" value="Genomic_DNA"/>
</dbReference>
<organism evidence="2 3">
    <name type="scientific">Arachis hypogaea</name>
    <name type="common">Peanut</name>
    <dbReference type="NCBI Taxonomy" id="3818"/>
    <lineage>
        <taxon>Eukaryota</taxon>
        <taxon>Viridiplantae</taxon>
        <taxon>Streptophyta</taxon>
        <taxon>Embryophyta</taxon>
        <taxon>Tracheophyta</taxon>
        <taxon>Spermatophyta</taxon>
        <taxon>Magnoliopsida</taxon>
        <taxon>eudicotyledons</taxon>
        <taxon>Gunneridae</taxon>
        <taxon>Pentapetalae</taxon>
        <taxon>rosids</taxon>
        <taxon>fabids</taxon>
        <taxon>Fabales</taxon>
        <taxon>Fabaceae</taxon>
        <taxon>Papilionoideae</taxon>
        <taxon>50 kb inversion clade</taxon>
        <taxon>dalbergioids sensu lato</taxon>
        <taxon>Dalbergieae</taxon>
        <taxon>Pterocarpus clade</taxon>
        <taxon>Arachis</taxon>
    </lineage>
</organism>
<evidence type="ECO:0000313" key="2">
    <source>
        <dbReference type="EMBL" id="RYR20822.1"/>
    </source>
</evidence>
<dbReference type="Proteomes" id="UP000289738">
    <property type="component" value="Chromosome B03"/>
</dbReference>
<proteinExistence type="predicted"/>